<dbReference type="Proteomes" id="UP000663874">
    <property type="component" value="Unassembled WGS sequence"/>
</dbReference>
<accession>A0A815KLX8</accession>
<protein>
    <submittedName>
        <fullName evidence="3">Uncharacterized protein</fullName>
    </submittedName>
</protein>
<feature type="region of interest" description="Disordered" evidence="1">
    <location>
        <begin position="1"/>
        <end position="22"/>
    </location>
</feature>
<evidence type="ECO:0000256" key="1">
    <source>
        <dbReference type="SAM" id="MobiDB-lite"/>
    </source>
</evidence>
<name>A0A815KLX8_9BILA</name>
<evidence type="ECO:0000313" key="4">
    <source>
        <dbReference type="EMBL" id="CAF3844977.1"/>
    </source>
</evidence>
<evidence type="ECO:0000313" key="2">
    <source>
        <dbReference type="EMBL" id="CAF1310868.1"/>
    </source>
</evidence>
<organism evidence="3 6">
    <name type="scientific">Rotaria sordida</name>
    <dbReference type="NCBI Taxonomy" id="392033"/>
    <lineage>
        <taxon>Eukaryota</taxon>
        <taxon>Metazoa</taxon>
        <taxon>Spiralia</taxon>
        <taxon>Gnathifera</taxon>
        <taxon>Rotifera</taxon>
        <taxon>Eurotatoria</taxon>
        <taxon>Bdelloidea</taxon>
        <taxon>Philodinida</taxon>
        <taxon>Philodinidae</taxon>
        <taxon>Rotaria</taxon>
    </lineage>
</organism>
<gene>
    <name evidence="4" type="ORF">FNK824_LOCUS17583</name>
    <name evidence="5" type="ORF">OTI717_LOCUS23742</name>
    <name evidence="2" type="ORF">RFH988_LOCUS30240</name>
    <name evidence="3" type="ORF">SEV965_LOCUS31267</name>
</gene>
<dbReference type="EMBL" id="CAJOAX010004319">
    <property type="protein sequence ID" value="CAF3900187.1"/>
    <property type="molecule type" value="Genomic_DNA"/>
</dbReference>
<dbReference type="Proteomes" id="UP000663889">
    <property type="component" value="Unassembled WGS sequence"/>
</dbReference>
<evidence type="ECO:0000313" key="5">
    <source>
        <dbReference type="EMBL" id="CAF3900187.1"/>
    </source>
</evidence>
<dbReference type="Proteomes" id="UP000663823">
    <property type="component" value="Unassembled WGS sequence"/>
</dbReference>
<dbReference type="EMBL" id="CAJOBE010002809">
    <property type="protein sequence ID" value="CAF3844977.1"/>
    <property type="molecule type" value="Genomic_DNA"/>
</dbReference>
<dbReference type="AlphaFoldDB" id="A0A815KLX8"/>
<feature type="compositionally biased region" description="Low complexity" evidence="1">
    <location>
        <begin position="10"/>
        <end position="22"/>
    </location>
</feature>
<dbReference type="EMBL" id="CAJNOO010002987">
    <property type="protein sequence ID" value="CAF1310868.1"/>
    <property type="molecule type" value="Genomic_DNA"/>
</dbReference>
<proteinExistence type="predicted"/>
<evidence type="ECO:0000313" key="6">
    <source>
        <dbReference type="Proteomes" id="UP000663889"/>
    </source>
</evidence>
<comment type="caution">
    <text evidence="3">The sequence shown here is derived from an EMBL/GenBank/DDBJ whole genome shotgun (WGS) entry which is preliminary data.</text>
</comment>
<sequence>MKAQQSVQNSFESRTTISSSSNTLVVSNNNMSSSTSVVANTNSLEELVLKIVRYVRHLNTNIEAIPIPTHVYQLVELMIKR</sequence>
<dbReference type="Proteomes" id="UP000663882">
    <property type="component" value="Unassembled WGS sequence"/>
</dbReference>
<dbReference type="EMBL" id="CAJNOU010003565">
    <property type="protein sequence ID" value="CAF1397511.1"/>
    <property type="molecule type" value="Genomic_DNA"/>
</dbReference>
<reference evidence="3" key="1">
    <citation type="submission" date="2021-02" db="EMBL/GenBank/DDBJ databases">
        <authorList>
            <person name="Nowell W R."/>
        </authorList>
    </citation>
    <scope>NUCLEOTIDE SEQUENCE</scope>
</reference>
<evidence type="ECO:0000313" key="3">
    <source>
        <dbReference type="EMBL" id="CAF1397511.1"/>
    </source>
</evidence>